<dbReference type="InterPro" id="IPR007404">
    <property type="entry name" value="YdjM-like"/>
</dbReference>
<dbReference type="Pfam" id="PF04307">
    <property type="entry name" value="YdjM"/>
    <property type="match status" value="1"/>
</dbReference>
<sequence>MMGPAHAASGLAAGALTLGLASTHLGIDRPLEQLAWVVACGGFAYLPDLDQKGSTAGSMWGPPTRWLSRAIGVLARRHRGGTHDVVVAPLAFGLLAAFAASNHWSALVVLALGIGLALHSVAQYIPGDTEKTALGNLVVSFAAAWWLTKQGVVVPWLPVAVAGGVVVHVAGDALTTDGVPVPFTTWLRKKPVTVGLRLFRAGRGPEPLLQYFVFPVLTVLGLVRYVEPVRNLLIPLV</sequence>
<evidence type="ECO:0000313" key="2">
    <source>
        <dbReference type="Proteomes" id="UP000238083"/>
    </source>
</evidence>
<accession>A0A2T0QYE2</accession>
<dbReference type="EMBL" id="PVZF01000013">
    <property type="protein sequence ID" value="PRY11397.1"/>
    <property type="molecule type" value="Genomic_DNA"/>
</dbReference>
<dbReference type="GO" id="GO:0016787">
    <property type="term" value="F:hydrolase activity"/>
    <property type="evidence" value="ECO:0007669"/>
    <property type="project" value="UniProtKB-KW"/>
</dbReference>
<keyword evidence="2" id="KW-1185">Reference proteome</keyword>
<dbReference type="Proteomes" id="UP000238083">
    <property type="component" value="Unassembled WGS sequence"/>
</dbReference>
<dbReference type="AlphaFoldDB" id="A0A2T0QYE2"/>
<keyword evidence="1" id="KW-0378">Hydrolase</keyword>
<evidence type="ECO:0000313" key="1">
    <source>
        <dbReference type="EMBL" id="PRY11397.1"/>
    </source>
</evidence>
<organism evidence="1 2">
    <name type="scientific">Kineococcus rhizosphaerae</name>
    <dbReference type="NCBI Taxonomy" id="559628"/>
    <lineage>
        <taxon>Bacteria</taxon>
        <taxon>Bacillati</taxon>
        <taxon>Actinomycetota</taxon>
        <taxon>Actinomycetes</taxon>
        <taxon>Kineosporiales</taxon>
        <taxon>Kineosporiaceae</taxon>
        <taxon>Kineococcus</taxon>
    </lineage>
</organism>
<gene>
    <name evidence="1" type="ORF">CLV37_11318</name>
</gene>
<reference evidence="1 2" key="1">
    <citation type="submission" date="2018-03" db="EMBL/GenBank/DDBJ databases">
        <title>Genomic Encyclopedia of Archaeal and Bacterial Type Strains, Phase II (KMG-II): from individual species to whole genera.</title>
        <authorList>
            <person name="Goeker M."/>
        </authorList>
    </citation>
    <scope>NUCLEOTIDE SEQUENCE [LARGE SCALE GENOMIC DNA]</scope>
    <source>
        <strain evidence="1 2">DSM 19711</strain>
    </source>
</reference>
<dbReference type="OrthoDB" id="3425909at2"/>
<proteinExistence type="predicted"/>
<protein>
    <submittedName>
        <fullName evidence="1">LexA-binding, inner membrane-associated putative hydrolase</fullName>
    </submittedName>
</protein>
<comment type="caution">
    <text evidence="1">The sequence shown here is derived from an EMBL/GenBank/DDBJ whole genome shotgun (WGS) entry which is preliminary data.</text>
</comment>
<name>A0A2T0QYE2_9ACTN</name>